<dbReference type="HOGENOM" id="CLU_1809591_0_0_1"/>
<dbReference type="Gene3D" id="3.90.245.10">
    <property type="entry name" value="Ribonucleoside hydrolase-like"/>
    <property type="match status" value="1"/>
</dbReference>
<dbReference type="KEGG" id="sot:102590315"/>
<evidence type="ECO:0000313" key="3">
    <source>
        <dbReference type="Proteomes" id="UP000011115"/>
    </source>
</evidence>
<dbReference type="Proteomes" id="UP000011115">
    <property type="component" value="Unassembled WGS sequence"/>
</dbReference>
<accession>M1D6B9</accession>
<sequence>MNQSDPVFSAVGDCKYSKVIPQGSGGFLDSDTLYGLSRSLPRSPRRYTAENSVKFGAPRDTDHPELRQPLALEVWESVVKSLDPGSKVTILTNGPLTNIAKIVLAGKNMTNAIQASVTSILMILREIINAGLLIQESILIWLS</sequence>
<name>M1D6B9_SOLTU</name>
<proteinExistence type="predicted"/>
<reference evidence="3" key="1">
    <citation type="journal article" date="2011" name="Nature">
        <title>Genome sequence and analysis of the tuber crop potato.</title>
        <authorList>
            <consortium name="The Potato Genome Sequencing Consortium"/>
        </authorList>
    </citation>
    <scope>NUCLEOTIDE SEQUENCE [LARGE SCALE GENOMIC DNA]</scope>
    <source>
        <strain evidence="3">cv. DM1-3 516 R44</strain>
    </source>
</reference>
<evidence type="ECO:0000256" key="1">
    <source>
        <dbReference type="SAM" id="MobiDB-lite"/>
    </source>
</evidence>
<dbReference type="PANTHER" id="PTHR46692:SF1">
    <property type="entry name" value="NUCLEOSIDE HYDROLASE 3-RELATED"/>
    <property type="match status" value="1"/>
</dbReference>
<dbReference type="GeneID" id="102590315"/>
<dbReference type="SUPFAM" id="SSF53590">
    <property type="entry name" value="Nucleoside hydrolase"/>
    <property type="match status" value="1"/>
</dbReference>
<dbReference type="Gramene" id="PGSC0003DMT400082996">
    <property type="protein sequence ID" value="PGSC0003DMT400082996"/>
    <property type="gene ID" value="PGSC0003DMG400033006"/>
</dbReference>
<dbReference type="GO" id="GO:0016799">
    <property type="term" value="F:hydrolase activity, hydrolyzing N-glycosyl compounds"/>
    <property type="evidence" value="ECO:0007669"/>
    <property type="project" value="InterPro"/>
</dbReference>
<gene>
    <name evidence="2" type="primary">LOC102590315</name>
</gene>
<organism evidence="2 3">
    <name type="scientific">Solanum tuberosum</name>
    <name type="common">Potato</name>
    <dbReference type="NCBI Taxonomy" id="4113"/>
    <lineage>
        <taxon>Eukaryota</taxon>
        <taxon>Viridiplantae</taxon>
        <taxon>Streptophyta</taxon>
        <taxon>Embryophyta</taxon>
        <taxon>Tracheophyta</taxon>
        <taxon>Spermatophyta</taxon>
        <taxon>Magnoliopsida</taxon>
        <taxon>eudicotyledons</taxon>
        <taxon>Gunneridae</taxon>
        <taxon>Pentapetalae</taxon>
        <taxon>asterids</taxon>
        <taxon>lamiids</taxon>
        <taxon>Solanales</taxon>
        <taxon>Solanaceae</taxon>
        <taxon>Solanoideae</taxon>
        <taxon>Solaneae</taxon>
        <taxon>Solanum</taxon>
    </lineage>
</organism>
<evidence type="ECO:0000313" key="2">
    <source>
        <dbReference type="EnsemblPlants" id="PGSC0003DMT400082996"/>
    </source>
</evidence>
<keyword evidence="3" id="KW-1185">Reference proteome</keyword>
<dbReference type="PANTHER" id="PTHR46692">
    <property type="entry name" value="INOSINE-URIDINE PREFERRING NUCLEOSIDE HYDROLASE FAMILY PROTEIN"/>
    <property type="match status" value="1"/>
</dbReference>
<dbReference type="eggNOG" id="KOG2938">
    <property type="taxonomic scope" value="Eukaryota"/>
</dbReference>
<dbReference type="STRING" id="4113.M1D6B9"/>
<dbReference type="InParanoid" id="M1D6B9"/>
<feature type="region of interest" description="Disordered" evidence="1">
    <location>
        <begin position="43"/>
        <end position="62"/>
    </location>
</feature>
<dbReference type="OrthoDB" id="1727409at2759"/>
<dbReference type="InterPro" id="IPR036452">
    <property type="entry name" value="Ribo_hydro-like"/>
</dbReference>
<dbReference type="AlphaFoldDB" id="M1D6B9"/>
<reference evidence="2" key="2">
    <citation type="submission" date="2015-06" db="UniProtKB">
        <authorList>
            <consortium name="EnsemblPlants"/>
        </authorList>
    </citation>
    <scope>IDENTIFICATION</scope>
    <source>
        <strain evidence="2">DM1-3 516 R44</strain>
    </source>
</reference>
<dbReference type="EnsemblPlants" id="PGSC0003DMT400082996">
    <property type="protein sequence ID" value="PGSC0003DMT400082996"/>
    <property type="gene ID" value="PGSC0003DMG400033006"/>
</dbReference>
<dbReference type="RefSeq" id="XP_006368132.1">
    <property type="nucleotide sequence ID" value="XM_006368070.2"/>
</dbReference>
<protein>
    <submittedName>
        <fullName evidence="2">Inosine-uridine preferring nucleoside hydrolase</fullName>
    </submittedName>
</protein>
<dbReference type="PaxDb" id="4113-PGSC0003DMT400082996"/>